<evidence type="ECO:0000256" key="2">
    <source>
        <dbReference type="ARBA" id="ARBA00022801"/>
    </source>
</evidence>
<dbReference type="Proteomes" id="UP000317663">
    <property type="component" value="Unassembled WGS sequence"/>
</dbReference>
<name>A0A502GH01_9GAMM</name>
<protein>
    <recommendedName>
        <fullName evidence="3">5'-3' exonuclease domain-containing protein</fullName>
    </recommendedName>
</protein>
<dbReference type="Gene3D" id="3.40.50.1010">
    <property type="entry name" value="5'-nuclease"/>
    <property type="match status" value="1"/>
</dbReference>
<gene>
    <name evidence="4" type="ORF">EAH77_15665</name>
</gene>
<dbReference type="GO" id="GO:0008409">
    <property type="term" value="F:5'-3' exonuclease activity"/>
    <property type="evidence" value="ECO:0007669"/>
    <property type="project" value="InterPro"/>
</dbReference>
<evidence type="ECO:0000256" key="1">
    <source>
        <dbReference type="ARBA" id="ARBA00022722"/>
    </source>
</evidence>
<dbReference type="SMART" id="SM00475">
    <property type="entry name" value="53EXOc"/>
    <property type="match status" value="1"/>
</dbReference>
<dbReference type="SUPFAM" id="SSF88723">
    <property type="entry name" value="PIN domain-like"/>
    <property type="match status" value="1"/>
</dbReference>
<dbReference type="InterPro" id="IPR002421">
    <property type="entry name" value="5-3_exonuclease"/>
</dbReference>
<sequence>MLFGSRILCIDMGSLTAQSYAAVNVKGADGSATPYSAATSNRAAYLFFQSMLGLSTEHGAPVMVHDKFPTRKLNQYPGYKESRFQRYKDAIENLNLIDPELGKHEAPPNAELSTYQQFRQHLVPILKTLPSMHAYAYGEEADDTVFTLACSLGKVSKVKPSVYSRDTDMMQICAIPGCRLILKKGSAPAHVVQDYEIGTQYGVRADQVALYKAFLGDYGDSIPGMPRFHTKYVISDIIGDRTTVDQVYDAWDAGEIAYDHWHKGWYEYFEHHLGYALAEDLAPDGSYIQTIERGKGQAFINEKLARLDPDCNAIYEYHSGDYVKFEELYMNLAGKMAHNLPPVEIWNKMVRYAEIIINTFQKDGIPISVAD</sequence>
<dbReference type="PANTHER" id="PTHR42646">
    <property type="entry name" value="FLAP ENDONUCLEASE XNI"/>
    <property type="match status" value="1"/>
</dbReference>
<dbReference type="PANTHER" id="PTHR42646:SF2">
    <property type="entry name" value="5'-3' EXONUCLEASE FAMILY PROTEIN"/>
    <property type="match status" value="1"/>
</dbReference>
<reference evidence="4 5" key="1">
    <citation type="journal article" date="2019" name="Environ. Microbiol.">
        <title>Species interactions and distinct microbial communities in high Arctic permafrost affected cryosols are associated with the CH4 and CO2 gas fluxes.</title>
        <authorList>
            <person name="Altshuler I."/>
            <person name="Hamel J."/>
            <person name="Turney S."/>
            <person name="Magnuson E."/>
            <person name="Levesque R."/>
            <person name="Greer C."/>
            <person name="Whyte L.G."/>
        </authorList>
    </citation>
    <scope>NUCLEOTIDE SEQUENCE [LARGE SCALE GENOMIC DNA]</scope>
    <source>
        <strain evidence="4 5">E4</strain>
    </source>
</reference>
<feature type="domain" description="5'-3' exonuclease" evidence="3">
    <location>
        <begin position="27"/>
        <end position="320"/>
    </location>
</feature>
<evidence type="ECO:0000259" key="3">
    <source>
        <dbReference type="SMART" id="SM00475"/>
    </source>
</evidence>
<dbReference type="GO" id="GO:0017108">
    <property type="term" value="F:5'-flap endonuclease activity"/>
    <property type="evidence" value="ECO:0007669"/>
    <property type="project" value="InterPro"/>
</dbReference>
<proteinExistence type="predicted"/>
<evidence type="ECO:0000313" key="5">
    <source>
        <dbReference type="Proteomes" id="UP000317663"/>
    </source>
</evidence>
<dbReference type="GO" id="GO:0033567">
    <property type="term" value="P:DNA replication, Okazaki fragment processing"/>
    <property type="evidence" value="ECO:0007669"/>
    <property type="project" value="InterPro"/>
</dbReference>
<keyword evidence="2" id="KW-0378">Hydrolase</keyword>
<dbReference type="AlphaFoldDB" id="A0A502GH01"/>
<organism evidence="4 5">
    <name type="scientific">Ewingella americana</name>
    <dbReference type="NCBI Taxonomy" id="41202"/>
    <lineage>
        <taxon>Bacteria</taxon>
        <taxon>Pseudomonadati</taxon>
        <taxon>Pseudomonadota</taxon>
        <taxon>Gammaproteobacteria</taxon>
        <taxon>Enterobacterales</taxon>
        <taxon>Yersiniaceae</taxon>
        <taxon>Ewingella</taxon>
    </lineage>
</organism>
<dbReference type="GO" id="GO:0003677">
    <property type="term" value="F:DNA binding"/>
    <property type="evidence" value="ECO:0007669"/>
    <property type="project" value="InterPro"/>
</dbReference>
<keyword evidence="5" id="KW-1185">Reference proteome</keyword>
<comment type="caution">
    <text evidence="4">The sequence shown here is derived from an EMBL/GenBank/DDBJ whole genome shotgun (WGS) entry which is preliminary data.</text>
</comment>
<dbReference type="InterPro" id="IPR020046">
    <property type="entry name" value="5-3_exonucl_a-hlix_arch_N"/>
</dbReference>
<keyword evidence="1" id="KW-0540">Nuclease</keyword>
<dbReference type="RefSeq" id="WP_140473731.1">
    <property type="nucleotide sequence ID" value="NZ_RCZD01000008.1"/>
</dbReference>
<accession>A0A502GH01</accession>
<dbReference type="InterPro" id="IPR029060">
    <property type="entry name" value="PIN-like_dom_sf"/>
</dbReference>
<dbReference type="Gene3D" id="1.10.150.20">
    <property type="entry name" value="5' to 3' exonuclease, C-terminal subdomain"/>
    <property type="match status" value="1"/>
</dbReference>
<dbReference type="Pfam" id="PF02739">
    <property type="entry name" value="5_3_exonuc_N"/>
    <property type="match status" value="1"/>
</dbReference>
<evidence type="ECO:0000313" key="4">
    <source>
        <dbReference type="EMBL" id="TPG60003.1"/>
    </source>
</evidence>
<dbReference type="InterPro" id="IPR038969">
    <property type="entry name" value="FEN"/>
</dbReference>
<dbReference type="EMBL" id="RCZD01000008">
    <property type="protein sequence ID" value="TPG60003.1"/>
    <property type="molecule type" value="Genomic_DNA"/>
</dbReference>